<evidence type="ECO:0000313" key="4">
    <source>
        <dbReference type="Proteomes" id="UP000318103"/>
    </source>
</evidence>
<keyword evidence="2" id="KW-0732">Signal</keyword>
<accession>A0A542U9W4</accession>
<feature type="region of interest" description="Disordered" evidence="1">
    <location>
        <begin position="69"/>
        <end position="92"/>
    </location>
</feature>
<evidence type="ECO:0008006" key="5">
    <source>
        <dbReference type="Google" id="ProtNLM"/>
    </source>
</evidence>
<keyword evidence="4" id="KW-1185">Reference proteome</keyword>
<feature type="signal peptide" evidence="2">
    <location>
        <begin position="1"/>
        <end position="27"/>
    </location>
</feature>
<proteinExistence type="predicted"/>
<dbReference type="Proteomes" id="UP000318103">
    <property type="component" value="Unassembled WGS sequence"/>
</dbReference>
<sequence>MRRLRKAAVLLAALGSVSLLPAGTAYAGGHDDEGKVLQSSNCKDHDLNLDVLGEVGILNGLLGNGLNGEGDPGAQGTHIGSTMGCNNSAGGR</sequence>
<organism evidence="3 4">
    <name type="scientific">Streptomyces puniciscabiei</name>
    <dbReference type="NCBI Taxonomy" id="164348"/>
    <lineage>
        <taxon>Bacteria</taxon>
        <taxon>Bacillati</taxon>
        <taxon>Actinomycetota</taxon>
        <taxon>Actinomycetes</taxon>
        <taxon>Kitasatosporales</taxon>
        <taxon>Streptomycetaceae</taxon>
        <taxon>Streptomyces</taxon>
    </lineage>
</organism>
<evidence type="ECO:0000256" key="1">
    <source>
        <dbReference type="SAM" id="MobiDB-lite"/>
    </source>
</evidence>
<feature type="compositionally biased region" description="Polar residues" evidence="1">
    <location>
        <begin position="78"/>
        <end position="92"/>
    </location>
</feature>
<dbReference type="EMBL" id="VFNX01000001">
    <property type="protein sequence ID" value="TQK95828.1"/>
    <property type="molecule type" value="Genomic_DNA"/>
</dbReference>
<evidence type="ECO:0000313" key="3">
    <source>
        <dbReference type="EMBL" id="TQK95828.1"/>
    </source>
</evidence>
<dbReference type="AlphaFoldDB" id="A0A542U9W4"/>
<feature type="chain" id="PRO_5021713026" description="Small secreted domain DUF320" evidence="2">
    <location>
        <begin position="28"/>
        <end position="92"/>
    </location>
</feature>
<gene>
    <name evidence="3" type="ORF">FB563_0748</name>
</gene>
<reference evidence="3 4" key="1">
    <citation type="submission" date="2019-06" db="EMBL/GenBank/DDBJ databases">
        <title>Sequencing the genomes of 1000 actinobacteria strains.</title>
        <authorList>
            <person name="Klenk H.-P."/>
        </authorList>
    </citation>
    <scope>NUCLEOTIDE SEQUENCE [LARGE SCALE GENOMIC DNA]</scope>
    <source>
        <strain evidence="3 4">DSM 41929</strain>
    </source>
</reference>
<name>A0A542U9W4_9ACTN</name>
<evidence type="ECO:0000256" key="2">
    <source>
        <dbReference type="SAM" id="SignalP"/>
    </source>
</evidence>
<dbReference type="RefSeq" id="WP_142218460.1">
    <property type="nucleotide sequence ID" value="NZ_JBPJFI010000001.1"/>
</dbReference>
<comment type="caution">
    <text evidence="3">The sequence shown here is derived from an EMBL/GenBank/DDBJ whole genome shotgun (WGS) entry which is preliminary data.</text>
</comment>
<protein>
    <recommendedName>
        <fullName evidence="5">Small secreted domain DUF320</fullName>
    </recommendedName>
</protein>